<dbReference type="SUPFAM" id="SSF57959">
    <property type="entry name" value="Leucine zipper domain"/>
    <property type="match status" value="1"/>
</dbReference>
<dbReference type="Gene3D" id="1.20.5.170">
    <property type="match status" value="1"/>
</dbReference>
<evidence type="ECO:0000313" key="3">
    <source>
        <dbReference type="EnsemblMetazoa" id="AEPI007177-PA"/>
    </source>
</evidence>
<proteinExistence type="predicted"/>
<feature type="region of interest" description="Disordered" evidence="1">
    <location>
        <begin position="36"/>
        <end position="67"/>
    </location>
</feature>
<reference evidence="3" key="2">
    <citation type="submission" date="2020-05" db="UniProtKB">
        <authorList>
            <consortium name="EnsemblMetazoa"/>
        </authorList>
    </citation>
    <scope>IDENTIFICATION</scope>
    <source>
        <strain evidence="3">Epiroticus2</strain>
    </source>
</reference>
<dbReference type="InterPro" id="IPR004827">
    <property type="entry name" value="bZIP"/>
</dbReference>
<sequence length="384" mass="42580">MTDLDAVSALLMLSGGHQPTNEITLTQNISRLLQKNTSAANSASSSGTFAAKRRERKNGSPKQRVAPKSELRVAVVHGNVTPNELLAQMSSNKNVVSLVPVATPLPEETTDPNIPLPRMRMGSTSPDMEPLERENTLSPIVVQHLEASCSGTRSISPQVIESRRTGSPHSLYGSPGMNGFAMMLKSGGQLYTSSPEPSGEASRANRPVEDGGAGAIVLIPDKPARSPSDSGVSSILDEMLQPNLVLQRWNKDANIPECVQKELDKIIEISAYNKELYTKTRLKDFPLEMRFNPNKSHIRKKYDNEADHQDRVKNNEASRRSRLKKKLMTQMLNTGLEFDRQENRQLYMQERWLTNLIGELEEKALNRGIDAQIVRNLRAACGFQ</sequence>
<dbReference type="EnsemblMetazoa" id="AEPI007177-RA">
    <property type="protein sequence ID" value="AEPI007177-PA"/>
    <property type="gene ID" value="AEPI007177"/>
</dbReference>
<name>A0A182PJR3_9DIPT</name>
<dbReference type="GO" id="GO:0003700">
    <property type="term" value="F:DNA-binding transcription factor activity"/>
    <property type="evidence" value="ECO:0007669"/>
    <property type="project" value="InterPro"/>
</dbReference>
<dbReference type="Proteomes" id="UP000075885">
    <property type="component" value="Unassembled WGS sequence"/>
</dbReference>
<dbReference type="GO" id="GO:0005634">
    <property type="term" value="C:nucleus"/>
    <property type="evidence" value="ECO:0007669"/>
    <property type="project" value="UniProtKB-ARBA"/>
</dbReference>
<accession>A0A182PJR3</accession>
<evidence type="ECO:0000259" key="2">
    <source>
        <dbReference type="PROSITE" id="PS00036"/>
    </source>
</evidence>
<evidence type="ECO:0000313" key="4">
    <source>
        <dbReference type="Proteomes" id="UP000075885"/>
    </source>
</evidence>
<dbReference type="AlphaFoldDB" id="A0A182PJR3"/>
<reference evidence="4" key="1">
    <citation type="submission" date="2013-03" db="EMBL/GenBank/DDBJ databases">
        <title>The Genome Sequence of Anopheles epiroticus epiroticus2.</title>
        <authorList>
            <consortium name="The Broad Institute Genomics Platform"/>
            <person name="Neafsey D.E."/>
            <person name="Howell P."/>
            <person name="Walker B."/>
            <person name="Young S.K."/>
            <person name="Zeng Q."/>
            <person name="Gargeya S."/>
            <person name="Fitzgerald M."/>
            <person name="Haas B."/>
            <person name="Abouelleil A."/>
            <person name="Allen A.W."/>
            <person name="Alvarado L."/>
            <person name="Arachchi H.M."/>
            <person name="Berlin A.M."/>
            <person name="Chapman S.B."/>
            <person name="Gainer-Dewar J."/>
            <person name="Goldberg J."/>
            <person name="Griggs A."/>
            <person name="Gujja S."/>
            <person name="Hansen M."/>
            <person name="Howarth C."/>
            <person name="Imamovic A."/>
            <person name="Ireland A."/>
            <person name="Larimer J."/>
            <person name="McCowan C."/>
            <person name="Murphy C."/>
            <person name="Pearson M."/>
            <person name="Poon T.W."/>
            <person name="Priest M."/>
            <person name="Roberts A."/>
            <person name="Saif S."/>
            <person name="Shea T."/>
            <person name="Sisk P."/>
            <person name="Sykes S."/>
            <person name="Wortman J."/>
            <person name="Nusbaum C."/>
            <person name="Birren B."/>
        </authorList>
    </citation>
    <scope>NUCLEOTIDE SEQUENCE [LARGE SCALE GENOMIC DNA]</scope>
    <source>
        <strain evidence="4">Epiroticus2</strain>
    </source>
</reference>
<dbReference type="Pfam" id="PF07716">
    <property type="entry name" value="bZIP_2"/>
    <property type="match status" value="1"/>
</dbReference>
<feature type="compositionally biased region" description="Low complexity" evidence="1">
    <location>
        <begin position="36"/>
        <end position="50"/>
    </location>
</feature>
<protein>
    <recommendedName>
        <fullName evidence="2">BZIP domain-containing protein</fullName>
    </recommendedName>
</protein>
<dbReference type="VEuPathDB" id="VectorBase:AEPI007177"/>
<feature type="region of interest" description="Disordered" evidence="1">
    <location>
        <begin position="188"/>
        <end position="211"/>
    </location>
</feature>
<feature type="domain" description="BZIP" evidence="2">
    <location>
        <begin position="311"/>
        <end position="324"/>
    </location>
</feature>
<organism evidence="3 4">
    <name type="scientific">Anopheles epiroticus</name>
    <dbReference type="NCBI Taxonomy" id="199890"/>
    <lineage>
        <taxon>Eukaryota</taxon>
        <taxon>Metazoa</taxon>
        <taxon>Ecdysozoa</taxon>
        <taxon>Arthropoda</taxon>
        <taxon>Hexapoda</taxon>
        <taxon>Insecta</taxon>
        <taxon>Pterygota</taxon>
        <taxon>Neoptera</taxon>
        <taxon>Endopterygota</taxon>
        <taxon>Diptera</taxon>
        <taxon>Nematocera</taxon>
        <taxon>Culicoidea</taxon>
        <taxon>Culicidae</taxon>
        <taxon>Anophelinae</taxon>
        <taxon>Anopheles</taxon>
    </lineage>
</organism>
<keyword evidence="4" id="KW-1185">Reference proteome</keyword>
<dbReference type="PROSITE" id="PS00036">
    <property type="entry name" value="BZIP_BASIC"/>
    <property type="match status" value="1"/>
</dbReference>
<evidence type="ECO:0000256" key="1">
    <source>
        <dbReference type="SAM" id="MobiDB-lite"/>
    </source>
</evidence>
<dbReference type="InterPro" id="IPR046347">
    <property type="entry name" value="bZIP_sf"/>
</dbReference>